<dbReference type="Proteomes" id="UP000680214">
    <property type="component" value="Segment"/>
</dbReference>
<dbReference type="RefSeq" id="YP_010087373.1">
    <property type="nucleotide sequence ID" value="NC_055553.1"/>
</dbReference>
<dbReference type="KEGG" id="vg:65102656"/>
<dbReference type="EMBL" id="MF926430">
    <property type="protein sequence ID" value="AVX29433.1"/>
    <property type="molecule type" value="Genomic_DNA"/>
</dbReference>
<keyword evidence="2" id="KW-1185">Reference proteome</keyword>
<name>A0A2R4N9B8_9VIRU</name>
<evidence type="ECO:0000313" key="2">
    <source>
        <dbReference type="Proteomes" id="UP000680214"/>
    </source>
</evidence>
<reference evidence="1" key="1">
    <citation type="journal article" date="2018" name="Sci. Rep.">
        <title>Analysis of DNAs associated with coconut foliar decay disease implicates a unique single-stranded DNA virus representing a new taxon.</title>
        <authorList>
            <person name="Gronenborn B."/>
            <person name="Randles J.W."/>
            <person name="Knierim D."/>
            <person name="Barriere Q."/>
            <person name="Vetten H.J."/>
            <person name="Warthmann N."/>
            <person name="Cornu D."/>
            <person name="Sileye T."/>
            <person name="Winter S."/>
            <person name="Timchenko T."/>
        </authorList>
    </citation>
    <scope>NUCLEOTIDE SEQUENCE</scope>
    <source>
        <strain evidence="1">CFDA5-[VU-89]</strain>
    </source>
</reference>
<sequence length="207" mass="23366">MSFRIFYVLIQYVLLRPSTRVEPVGLQPEKLAEHGLAFSTGSSTDPDDGSVIRWFFNGSEDFMLPIMQWIWEVTCSGPLSPFHRMSVSDASSISSRVFKKQVVRVLCKSLEQSPFTSSSSRDSVLESYLFFRTVISVLQVGALSPFKVYRVISQGSLQGLQTLPRTFQVDEALQMSLPSCRSGLVPYYRVGWIKGLDPLHQLGCFFF</sequence>
<proteinExistence type="predicted"/>
<dbReference type="GeneID" id="65102656"/>
<protein>
    <submittedName>
        <fullName evidence="1">Uncharacterized protein</fullName>
    </submittedName>
</protein>
<organism evidence="1">
    <name type="scientific">Coconut foliar decay alphasatellite 5</name>
    <dbReference type="NCBI Taxonomy" id="2161878"/>
    <lineage>
        <taxon>Viruses</taxon>
        <taxon>Viruses incertae sedis</taxon>
        <taxon>Alphasatellitidae</taxon>
        <taxon>Petromoalphasatellitinae</taxon>
        <taxon>Cocosatellite</taxon>
        <taxon>Cocosatellite popo</taxon>
    </lineage>
</organism>
<evidence type="ECO:0000313" key="1">
    <source>
        <dbReference type="EMBL" id="AVX29433.1"/>
    </source>
</evidence>
<accession>A0A2R4N9B8</accession>